<keyword evidence="3" id="KW-1185">Reference proteome</keyword>
<name>A0A4R3LNE5_9HYPH</name>
<comment type="caution">
    <text evidence="2">The sequence shown here is derived from an EMBL/GenBank/DDBJ whole genome shotgun (WGS) entry which is preliminary data.</text>
</comment>
<dbReference type="Pfam" id="PF02627">
    <property type="entry name" value="CMD"/>
    <property type="match status" value="1"/>
</dbReference>
<evidence type="ECO:0000313" key="2">
    <source>
        <dbReference type="EMBL" id="TCT01661.1"/>
    </source>
</evidence>
<evidence type="ECO:0000259" key="1">
    <source>
        <dbReference type="Pfam" id="PF02627"/>
    </source>
</evidence>
<evidence type="ECO:0000313" key="3">
    <source>
        <dbReference type="Proteomes" id="UP000294664"/>
    </source>
</evidence>
<dbReference type="AlphaFoldDB" id="A0A4R3LNE5"/>
<gene>
    <name evidence="2" type="ORF">EDC64_11712</name>
</gene>
<accession>A0A4R3LNE5</accession>
<dbReference type="EMBL" id="SMAI01000017">
    <property type="protein sequence ID" value="TCT01661.1"/>
    <property type="molecule type" value="Genomic_DNA"/>
</dbReference>
<dbReference type="NCBIfam" id="TIGR00778">
    <property type="entry name" value="ahpD_dom"/>
    <property type="match status" value="1"/>
</dbReference>
<dbReference type="InterPro" id="IPR004675">
    <property type="entry name" value="AhpD_core"/>
</dbReference>
<proteinExistence type="predicted"/>
<keyword evidence="2" id="KW-0575">Peroxidase</keyword>
<dbReference type="InterPro" id="IPR029032">
    <property type="entry name" value="AhpD-like"/>
</dbReference>
<dbReference type="PANTHER" id="PTHR34846:SF10">
    <property type="entry name" value="CYTOPLASMIC PROTEIN"/>
    <property type="match status" value="1"/>
</dbReference>
<dbReference type="Gene3D" id="1.20.1290.10">
    <property type="entry name" value="AhpD-like"/>
    <property type="match status" value="1"/>
</dbReference>
<dbReference type="GO" id="GO:0051920">
    <property type="term" value="F:peroxiredoxin activity"/>
    <property type="evidence" value="ECO:0007669"/>
    <property type="project" value="InterPro"/>
</dbReference>
<reference evidence="2 3" key="1">
    <citation type="submission" date="2019-03" db="EMBL/GenBank/DDBJ databases">
        <title>Genomic Encyclopedia of Type Strains, Phase IV (KMG-IV): sequencing the most valuable type-strain genomes for metagenomic binning, comparative biology and taxonomic classification.</title>
        <authorList>
            <person name="Goeker M."/>
        </authorList>
    </citation>
    <scope>NUCLEOTIDE SEQUENCE [LARGE SCALE GENOMIC DNA]</scope>
    <source>
        <strain evidence="2 3">DSM 9035</strain>
    </source>
</reference>
<feature type="domain" description="Carboxymuconolactone decarboxylase-like" evidence="1">
    <location>
        <begin position="42"/>
        <end position="106"/>
    </location>
</feature>
<dbReference type="Proteomes" id="UP000294664">
    <property type="component" value="Unassembled WGS sequence"/>
</dbReference>
<protein>
    <submittedName>
        <fullName evidence="2">AhpD family alkylhydroperoxidase</fullName>
    </submittedName>
</protein>
<dbReference type="OrthoDB" id="9801997at2"/>
<dbReference type="SUPFAM" id="SSF69118">
    <property type="entry name" value="AhpD-like"/>
    <property type="match status" value="1"/>
</dbReference>
<organism evidence="2 3">
    <name type="scientific">Aquabacter spiritensis</name>
    <dbReference type="NCBI Taxonomy" id="933073"/>
    <lineage>
        <taxon>Bacteria</taxon>
        <taxon>Pseudomonadati</taxon>
        <taxon>Pseudomonadota</taxon>
        <taxon>Alphaproteobacteria</taxon>
        <taxon>Hyphomicrobiales</taxon>
        <taxon>Xanthobacteraceae</taxon>
        <taxon>Aquabacter</taxon>
    </lineage>
</organism>
<dbReference type="RefSeq" id="WP_132034906.1">
    <property type="nucleotide sequence ID" value="NZ_SMAI01000017.1"/>
</dbReference>
<dbReference type="InterPro" id="IPR003779">
    <property type="entry name" value="CMD-like"/>
</dbReference>
<sequence length="192" mass="21185">MPRVTPLPPDALPPEVARTYTAFAQGYADFADQAAVLAHVPPALDHIYRMLMELRERQGVPFRYIELAVVVVSKLNACPYCVSHHTPLLEVAGVPADAVADLPRADHAAFDAVDRLVIEYTHLVTQRAWGIRDGVFERLRAHFTESQIVELTLRIALCGFFNRFNDALQIDDGAAEALLHLHPALPSSGDPT</sequence>
<keyword evidence="2" id="KW-0560">Oxidoreductase</keyword>
<dbReference type="PANTHER" id="PTHR34846">
    <property type="entry name" value="4-CARBOXYMUCONOLACTONE DECARBOXYLASE FAMILY PROTEIN (AFU_ORTHOLOGUE AFUA_6G11590)"/>
    <property type="match status" value="1"/>
</dbReference>